<dbReference type="HOGENOM" id="CLU_1107417_0_0_1"/>
<keyword evidence="3" id="KW-1185">Reference proteome</keyword>
<accession>C1GUQ2</accession>
<dbReference type="Proteomes" id="UP000002059">
    <property type="component" value="Partially assembled WGS sequence"/>
</dbReference>
<dbReference type="GeneID" id="9099032"/>
<dbReference type="EMBL" id="KN293996">
    <property type="protein sequence ID" value="EEH40320.2"/>
    <property type="molecule type" value="Genomic_DNA"/>
</dbReference>
<evidence type="ECO:0000313" key="3">
    <source>
        <dbReference type="Proteomes" id="UP000002059"/>
    </source>
</evidence>
<organism evidence="2 3">
    <name type="scientific">Paracoccidioides lutzii (strain ATCC MYA-826 / Pb01)</name>
    <name type="common">Paracoccidioides brasiliensis</name>
    <dbReference type="NCBI Taxonomy" id="502779"/>
    <lineage>
        <taxon>Eukaryota</taxon>
        <taxon>Fungi</taxon>
        <taxon>Dikarya</taxon>
        <taxon>Ascomycota</taxon>
        <taxon>Pezizomycotina</taxon>
        <taxon>Eurotiomycetes</taxon>
        <taxon>Eurotiomycetidae</taxon>
        <taxon>Onygenales</taxon>
        <taxon>Ajellomycetaceae</taxon>
        <taxon>Paracoccidioides</taxon>
    </lineage>
</organism>
<protein>
    <submittedName>
        <fullName evidence="2">Uncharacterized protein</fullName>
    </submittedName>
</protein>
<feature type="region of interest" description="Disordered" evidence="1">
    <location>
        <begin position="1"/>
        <end position="21"/>
    </location>
</feature>
<sequence length="251" mass="27086">MNQKRGDGSCNQGKAEKSLVARDHQWQDYKLPMKQNNTVIGAGNVWQENNGPKVGLATPGVPTIKDALEAGGKGFRKMATIECTGHGWKLEPAGRASRDTPGAELGNIRRWAVFEAPADGEDIYVDHSHWAISDNDGSPATLPASQPLSLFLSFNRPEEQTKRRTTNTSSSPNTLYSTTPIRCSTNAKAISTTGGAVSWLRNFTLNGIAQAKKLPLTPLNEPNRLADAALSNCRTIMKAAAPGYLISFLLP</sequence>
<feature type="region of interest" description="Disordered" evidence="1">
    <location>
        <begin position="156"/>
        <end position="177"/>
    </location>
</feature>
<dbReference type="KEGG" id="pbl:PAAG_02375"/>
<gene>
    <name evidence="2" type="ORF">PAAG_02375</name>
</gene>
<dbReference type="VEuPathDB" id="FungiDB:PAAG_02375"/>
<proteinExistence type="predicted"/>
<dbReference type="AlphaFoldDB" id="C1GUQ2"/>
<reference evidence="2 3" key="1">
    <citation type="journal article" date="2011" name="PLoS Genet.">
        <title>Comparative genomic analysis of human fungal pathogens causing paracoccidioidomycosis.</title>
        <authorList>
            <person name="Desjardins C.A."/>
            <person name="Champion M.D."/>
            <person name="Holder J.W."/>
            <person name="Muszewska A."/>
            <person name="Goldberg J."/>
            <person name="Bailao A.M."/>
            <person name="Brigido M.M."/>
            <person name="Ferreira M.E."/>
            <person name="Garcia A.M."/>
            <person name="Grynberg M."/>
            <person name="Gujja S."/>
            <person name="Heiman D.I."/>
            <person name="Henn M.R."/>
            <person name="Kodira C.D."/>
            <person name="Leon-Narvaez H."/>
            <person name="Longo L.V."/>
            <person name="Ma L.J."/>
            <person name="Malavazi I."/>
            <person name="Matsuo A.L."/>
            <person name="Morais F.V."/>
            <person name="Pereira M."/>
            <person name="Rodriguez-Brito S."/>
            <person name="Sakthikumar S."/>
            <person name="Salem-Izacc S.M."/>
            <person name="Sykes S.M."/>
            <person name="Teixeira M.M."/>
            <person name="Vallejo M.C."/>
            <person name="Walter M.E."/>
            <person name="Yandava C."/>
            <person name="Young S."/>
            <person name="Zeng Q."/>
            <person name="Zucker J."/>
            <person name="Felipe M.S."/>
            <person name="Goldman G.H."/>
            <person name="Haas B.J."/>
            <person name="McEwen J.G."/>
            <person name="Nino-Vega G."/>
            <person name="Puccia R."/>
            <person name="San-Blas G."/>
            <person name="Soares C.M."/>
            <person name="Birren B.W."/>
            <person name="Cuomo C.A."/>
        </authorList>
    </citation>
    <scope>NUCLEOTIDE SEQUENCE [LARGE SCALE GENOMIC DNA]</scope>
    <source>
        <strain evidence="3">ATCC MYA-826 / Pb01</strain>
    </source>
</reference>
<evidence type="ECO:0000256" key="1">
    <source>
        <dbReference type="SAM" id="MobiDB-lite"/>
    </source>
</evidence>
<feature type="compositionally biased region" description="Low complexity" evidence="1">
    <location>
        <begin position="166"/>
        <end position="177"/>
    </location>
</feature>
<name>C1GUQ2_PARBA</name>
<evidence type="ECO:0000313" key="2">
    <source>
        <dbReference type="EMBL" id="EEH40320.2"/>
    </source>
</evidence>
<dbReference type="RefSeq" id="XP_015701667.1">
    <property type="nucleotide sequence ID" value="XM_015844619.1"/>
</dbReference>